<proteinExistence type="predicted"/>
<feature type="compositionally biased region" description="Polar residues" evidence="2">
    <location>
        <begin position="475"/>
        <end position="484"/>
    </location>
</feature>
<gene>
    <name evidence="4" type="ORF">BCR43DRAFT_522819</name>
</gene>
<dbReference type="PANTHER" id="PTHR47219:SF9">
    <property type="entry name" value="GTPASE ACTIVATING PROTEIN AND CENTROSOME-ASSOCIATED, ISOFORM B"/>
    <property type="match status" value="1"/>
</dbReference>
<evidence type="ECO:0000313" key="4">
    <source>
        <dbReference type="EMBL" id="ORY98740.1"/>
    </source>
</evidence>
<dbReference type="InterPro" id="IPR035969">
    <property type="entry name" value="Rab-GAP_TBC_sf"/>
</dbReference>
<dbReference type="PANTHER" id="PTHR47219">
    <property type="entry name" value="RAB GTPASE-ACTIVATING PROTEIN 1-LIKE"/>
    <property type="match status" value="1"/>
</dbReference>
<dbReference type="GO" id="GO:0031267">
    <property type="term" value="F:small GTPase binding"/>
    <property type="evidence" value="ECO:0007669"/>
    <property type="project" value="TreeGrafter"/>
</dbReference>
<evidence type="ECO:0000256" key="1">
    <source>
        <dbReference type="SAM" id="Coils"/>
    </source>
</evidence>
<dbReference type="OMA" id="YENEHEF"/>
<dbReference type="SUPFAM" id="SSF47923">
    <property type="entry name" value="Ypt/Rab-GAP domain of gyp1p"/>
    <property type="match status" value="2"/>
</dbReference>
<keyword evidence="1" id="KW-0175">Coiled coil</keyword>
<dbReference type="Gene3D" id="1.10.472.80">
    <property type="entry name" value="Ypt/Rab-GAP domain of gyp1p, domain 3"/>
    <property type="match status" value="1"/>
</dbReference>
<organism evidence="4 5">
    <name type="scientific">Syncephalastrum racemosum</name>
    <name type="common">Filamentous fungus</name>
    <dbReference type="NCBI Taxonomy" id="13706"/>
    <lineage>
        <taxon>Eukaryota</taxon>
        <taxon>Fungi</taxon>
        <taxon>Fungi incertae sedis</taxon>
        <taxon>Mucoromycota</taxon>
        <taxon>Mucoromycotina</taxon>
        <taxon>Mucoromycetes</taxon>
        <taxon>Mucorales</taxon>
        <taxon>Syncephalastraceae</taxon>
        <taxon>Syncephalastrum</taxon>
    </lineage>
</organism>
<keyword evidence="5" id="KW-1185">Reference proteome</keyword>
<dbReference type="OrthoDB" id="295078at2759"/>
<evidence type="ECO:0000313" key="5">
    <source>
        <dbReference type="Proteomes" id="UP000242180"/>
    </source>
</evidence>
<feature type="region of interest" description="Disordered" evidence="2">
    <location>
        <begin position="475"/>
        <end position="511"/>
    </location>
</feature>
<feature type="region of interest" description="Disordered" evidence="2">
    <location>
        <begin position="578"/>
        <end position="602"/>
    </location>
</feature>
<comment type="caution">
    <text evidence="4">The sequence shown here is derived from an EMBL/GenBank/DDBJ whole genome shotgun (WGS) entry which is preliminary data.</text>
</comment>
<protein>
    <submittedName>
        <fullName evidence="4">Rab-GTPase-TBC domain-domain-containing protein</fullName>
    </submittedName>
</protein>
<sequence>MSESANPQKQLQLAPEVVQRLHQLQDENRPVSIDEILAAANLSHLRQSQYMAPSKSAETCGLTQDNNHLTLDAYISPQKSTSMTLAERRRSVSPEKLQMPIASRIDHFAAQCAELSPQDAEQDVCSLLEHAVNPKSVVDMSELRIEAASLVADKQNKSAEFWQALIEEGDYPTTAPLVARLLVSKLRQEGIPPAWRSVLWQTMARSADTHLQNMYERLVKGDMGISSYERVIDQDLACMGTSSTVQATARLLKAYSVYDAHVGYCQGLGVLARPLLTVMPEKQAFCTFVRLMETYEMRTLYTLNMEGLHLRLHQFQTLLTQLNPDLSEHLSRNNIHPAMFASQWFLTLFASAFPTRLVLRMYDCVFAQGAMITMLRVAVATMQKHKERLLSIHQFDQLMTFLTSCALYENEHEFIESIFALSGAITTVKINSIAEAYQREQEQEKERAQQVLALRFNKANKKATRRESWFSWGSTQASSNNTVKSTSAMASPPSSPTVRAPSSPLTPPHHDRAALSSLHAQIEDLVTALSQLQKEHNTMSQEMTSLKMRELDQEAEAAKLTKRNAVLEKRLKKYKSKLAKERSLSTPVTGLPPPAAANPSQLESLEKDAEFRTFVQSLRLSGDFGALIAGALEPGSQTMAMATASPVVPPASHHASTSSSTSTSMSTSSCSGKSTSGRESETETETVATPVEDDREEQLKRTNASWEAKYTTMCQQYESQIACMKEAHATVLQQMQTELDAVQAEKEQIVMELSRENEELEEKNMATKRMASELQFEKITLAKDVERLEKQVQALEKEKSEYFMPRSSFSEEVFAAHRILFQQQQQHSTDMASRRHTMQTMSAVPNEYQSKYVESDLRCRELEKLLAEAKVKLAEYETSHLPISPRASLQQQHPHFPGSAAMKRNSTASLSMLASRVTSPTTDILRRDSSESFASSVTSATSLGSSSVTGHPGKRASMYARLWNYGANGNSTVSISSGRPASTTLVKQEQTM</sequence>
<dbReference type="STRING" id="13706.A0A1X2HI30"/>
<dbReference type="AlphaFoldDB" id="A0A1X2HI30"/>
<reference evidence="4 5" key="1">
    <citation type="submission" date="2016-07" db="EMBL/GenBank/DDBJ databases">
        <title>Pervasive Adenine N6-methylation of Active Genes in Fungi.</title>
        <authorList>
            <consortium name="DOE Joint Genome Institute"/>
            <person name="Mondo S.J."/>
            <person name="Dannebaum R.O."/>
            <person name="Kuo R.C."/>
            <person name="Labutti K."/>
            <person name="Haridas S."/>
            <person name="Kuo A."/>
            <person name="Salamov A."/>
            <person name="Ahrendt S.R."/>
            <person name="Lipzen A."/>
            <person name="Sullivan W."/>
            <person name="Andreopoulos W.B."/>
            <person name="Clum A."/>
            <person name="Lindquist E."/>
            <person name="Daum C."/>
            <person name="Ramamoorthy G.K."/>
            <person name="Gryganskyi A."/>
            <person name="Culley D."/>
            <person name="Magnuson J.K."/>
            <person name="James T.Y."/>
            <person name="O'Malley M.A."/>
            <person name="Stajich J.E."/>
            <person name="Spatafora J.W."/>
            <person name="Visel A."/>
            <person name="Grigoriev I.V."/>
        </authorList>
    </citation>
    <scope>NUCLEOTIDE SEQUENCE [LARGE SCALE GENOMIC DNA]</scope>
    <source>
        <strain evidence="4 5">NRRL 2496</strain>
    </source>
</reference>
<evidence type="ECO:0000259" key="3">
    <source>
        <dbReference type="PROSITE" id="PS50086"/>
    </source>
</evidence>
<evidence type="ECO:0000256" key="2">
    <source>
        <dbReference type="SAM" id="MobiDB-lite"/>
    </source>
</evidence>
<dbReference type="InterPro" id="IPR000195">
    <property type="entry name" value="Rab-GAP-TBC_dom"/>
</dbReference>
<dbReference type="Gene3D" id="1.10.8.270">
    <property type="entry name" value="putative rabgap domain of human tbc1 domain family member 14 like domains"/>
    <property type="match status" value="1"/>
</dbReference>
<feature type="compositionally biased region" description="Low complexity" evidence="2">
    <location>
        <begin position="931"/>
        <end position="950"/>
    </location>
</feature>
<feature type="domain" description="Rab-GAP TBC" evidence="3">
    <location>
        <begin position="190"/>
        <end position="369"/>
    </location>
</feature>
<dbReference type="GO" id="GO:0005096">
    <property type="term" value="F:GTPase activator activity"/>
    <property type="evidence" value="ECO:0007669"/>
    <property type="project" value="TreeGrafter"/>
</dbReference>
<name>A0A1X2HI30_SYNRA</name>
<dbReference type="SMART" id="SM00164">
    <property type="entry name" value="TBC"/>
    <property type="match status" value="1"/>
</dbReference>
<accession>A0A1X2HI30</accession>
<feature type="region of interest" description="Disordered" evidence="2">
    <location>
        <begin position="646"/>
        <end position="700"/>
    </location>
</feature>
<dbReference type="Proteomes" id="UP000242180">
    <property type="component" value="Unassembled WGS sequence"/>
</dbReference>
<dbReference type="PROSITE" id="PS50086">
    <property type="entry name" value="TBC_RABGAP"/>
    <property type="match status" value="1"/>
</dbReference>
<dbReference type="Pfam" id="PF23436">
    <property type="entry name" value="RabGap-TBC_2"/>
    <property type="match status" value="1"/>
</dbReference>
<feature type="region of interest" description="Disordered" evidence="2">
    <location>
        <begin position="921"/>
        <end position="952"/>
    </location>
</feature>
<feature type="compositionally biased region" description="Low complexity" evidence="2">
    <location>
        <begin position="656"/>
        <end position="675"/>
    </location>
</feature>
<dbReference type="EMBL" id="MCGN01000003">
    <property type="protein sequence ID" value="ORY98740.1"/>
    <property type="molecule type" value="Genomic_DNA"/>
</dbReference>
<dbReference type="InterPro" id="IPR050302">
    <property type="entry name" value="Rab_GAP_TBC_domain"/>
</dbReference>
<dbReference type="InParanoid" id="A0A1X2HI30"/>
<feature type="coiled-coil region" evidence="1">
    <location>
        <begin position="725"/>
        <end position="798"/>
    </location>
</feature>